<evidence type="ECO:0000313" key="2">
    <source>
        <dbReference type="EMBL" id="KAL3401544.1"/>
    </source>
</evidence>
<name>A0ABD2X8F5_9HYME</name>
<protein>
    <submittedName>
        <fullName evidence="2">Uncharacterized protein</fullName>
    </submittedName>
</protein>
<accession>A0ABD2X8F5</accession>
<feature type="region of interest" description="Disordered" evidence="1">
    <location>
        <begin position="80"/>
        <end position="165"/>
    </location>
</feature>
<keyword evidence="3" id="KW-1185">Reference proteome</keyword>
<evidence type="ECO:0000256" key="1">
    <source>
        <dbReference type="SAM" id="MobiDB-lite"/>
    </source>
</evidence>
<comment type="caution">
    <text evidence="2">The sequence shown here is derived from an EMBL/GenBank/DDBJ whole genome shotgun (WGS) entry which is preliminary data.</text>
</comment>
<proteinExistence type="predicted"/>
<feature type="compositionally biased region" description="Acidic residues" evidence="1">
    <location>
        <begin position="156"/>
        <end position="165"/>
    </location>
</feature>
<evidence type="ECO:0000313" key="3">
    <source>
        <dbReference type="Proteomes" id="UP001627154"/>
    </source>
</evidence>
<feature type="compositionally biased region" description="Basic and acidic residues" evidence="1">
    <location>
        <begin position="130"/>
        <end position="155"/>
    </location>
</feature>
<gene>
    <name evidence="2" type="ORF">TKK_005364</name>
</gene>
<dbReference type="AlphaFoldDB" id="A0ABD2X8F5"/>
<sequence length="165" mass="18530">MYRTIIGIVIIDISRNIKIENYEKKKEKQRKALKFVCVPCSQAARVSHPERRHGRVQVVRRGVAVPDSLVPSQVQAARDVELVELGPERPAPGAGSTGPRPRAPPNTDPGAALQVSELQRLLQVAQGLHRPPELEALVGHRERREPRRLDERQEPAENDEPSQWT</sequence>
<dbReference type="Proteomes" id="UP001627154">
    <property type="component" value="Unassembled WGS sequence"/>
</dbReference>
<organism evidence="2 3">
    <name type="scientific">Trichogramma kaykai</name>
    <dbReference type="NCBI Taxonomy" id="54128"/>
    <lineage>
        <taxon>Eukaryota</taxon>
        <taxon>Metazoa</taxon>
        <taxon>Ecdysozoa</taxon>
        <taxon>Arthropoda</taxon>
        <taxon>Hexapoda</taxon>
        <taxon>Insecta</taxon>
        <taxon>Pterygota</taxon>
        <taxon>Neoptera</taxon>
        <taxon>Endopterygota</taxon>
        <taxon>Hymenoptera</taxon>
        <taxon>Apocrita</taxon>
        <taxon>Proctotrupomorpha</taxon>
        <taxon>Chalcidoidea</taxon>
        <taxon>Trichogrammatidae</taxon>
        <taxon>Trichogramma</taxon>
    </lineage>
</organism>
<reference evidence="2 3" key="1">
    <citation type="journal article" date="2024" name="bioRxiv">
        <title>A reference genome for Trichogramma kaykai: A tiny desert-dwelling parasitoid wasp with competing sex-ratio distorters.</title>
        <authorList>
            <person name="Culotta J."/>
            <person name="Lindsey A.R."/>
        </authorList>
    </citation>
    <scope>NUCLEOTIDE SEQUENCE [LARGE SCALE GENOMIC DNA]</scope>
    <source>
        <strain evidence="2 3">KSX58</strain>
    </source>
</reference>
<dbReference type="EMBL" id="JBJJXI010000045">
    <property type="protein sequence ID" value="KAL3401544.1"/>
    <property type="molecule type" value="Genomic_DNA"/>
</dbReference>